<reference evidence="2" key="1">
    <citation type="submission" date="2020-11" db="EMBL/GenBank/DDBJ databases">
        <authorList>
            <consortium name="DOE Joint Genome Institute"/>
            <person name="Ahrendt S."/>
            <person name="Riley R."/>
            <person name="Andreopoulos W."/>
            <person name="Labutti K."/>
            <person name="Pangilinan J."/>
            <person name="Ruiz-Duenas F.J."/>
            <person name="Barrasa J.M."/>
            <person name="Sanchez-Garcia M."/>
            <person name="Camarero S."/>
            <person name="Miyauchi S."/>
            <person name="Serrano A."/>
            <person name="Linde D."/>
            <person name="Babiker R."/>
            <person name="Drula E."/>
            <person name="Ayuso-Fernandez I."/>
            <person name="Pacheco R."/>
            <person name="Padilla G."/>
            <person name="Ferreira P."/>
            <person name="Barriuso J."/>
            <person name="Kellner H."/>
            <person name="Castanera R."/>
            <person name="Alfaro M."/>
            <person name="Ramirez L."/>
            <person name="Pisabarro A.G."/>
            <person name="Kuo A."/>
            <person name="Tritt A."/>
            <person name="Lipzen A."/>
            <person name="He G."/>
            <person name="Yan M."/>
            <person name="Ng V."/>
            <person name="Cullen D."/>
            <person name="Martin F."/>
            <person name="Rosso M.-N."/>
            <person name="Henrissat B."/>
            <person name="Hibbett D."/>
            <person name="Martinez A.T."/>
            <person name="Grigoriev I.V."/>
        </authorList>
    </citation>
    <scope>NUCLEOTIDE SEQUENCE</scope>
    <source>
        <strain evidence="2">CBS 247.69</strain>
    </source>
</reference>
<protein>
    <recommendedName>
        <fullName evidence="4">F-box domain-containing protein</fullName>
    </recommendedName>
</protein>
<gene>
    <name evidence="2" type="ORF">BDZ94DRAFT_1247341</name>
</gene>
<dbReference type="Gene3D" id="1.20.1280.50">
    <property type="match status" value="1"/>
</dbReference>
<organism evidence="2 3">
    <name type="scientific">Collybia nuda</name>
    <dbReference type="NCBI Taxonomy" id="64659"/>
    <lineage>
        <taxon>Eukaryota</taxon>
        <taxon>Fungi</taxon>
        <taxon>Dikarya</taxon>
        <taxon>Basidiomycota</taxon>
        <taxon>Agaricomycotina</taxon>
        <taxon>Agaricomycetes</taxon>
        <taxon>Agaricomycetidae</taxon>
        <taxon>Agaricales</taxon>
        <taxon>Tricholomatineae</taxon>
        <taxon>Clitocybaceae</taxon>
        <taxon>Collybia</taxon>
    </lineage>
</organism>
<sequence length="420" mass="46439">MAGSPLEQTALLLGTLQARRASLLHEVERVERELGEVQARHARLLNENAPISKLPHELLGTIFYMCLGTWVMNPSKSRGKPFQVAASHVSHHWRETALGTPLLWNFIDLTVTQRKNVKENALQWFLAHLARSRDSFLHISLEISLNEAAHQFLFPLVQHSSRWRHLFISLTQGKLDDIHTLFSSASAPGLIHLSLRIGNHSESANAPRTEYPAICYPILKGGTPALNSVRLSGKILGNISPPLSAVTTLFVEAFPKNLISYSQFRALLASVPYIINLSLSGLNIHLPRDPLTDSNPFCLPTLRSFRLHGNATPVHRLLSFLSLPNLESLTLLSADSFDSATLPSVRAVILESCDFNTDEVYNLCRAFPGVTDLSADGTLQELFSLLEENISFWPNLITVSHGQKAKKSCNVYALTNGAAP</sequence>
<evidence type="ECO:0000256" key="1">
    <source>
        <dbReference type="SAM" id="Coils"/>
    </source>
</evidence>
<feature type="coiled-coil region" evidence="1">
    <location>
        <begin position="13"/>
        <end position="47"/>
    </location>
</feature>
<comment type="caution">
    <text evidence="2">The sequence shown here is derived from an EMBL/GenBank/DDBJ whole genome shotgun (WGS) entry which is preliminary data.</text>
</comment>
<dbReference type="EMBL" id="MU150234">
    <property type="protein sequence ID" value="KAF9468159.1"/>
    <property type="molecule type" value="Genomic_DNA"/>
</dbReference>
<keyword evidence="1" id="KW-0175">Coiled coil</keyword>
<proteinExistence type="predicted"/>
<evidence type="ECO:0008006" key="4">
    <source>
        <dbReference type="Google" id="ProtNLM"/>
    </source>
</evidence>
<evidence type="ECO:0000313" key="3">
    <source>
        <dbReference type="Proteomes" id="UP000807353"/>
    </source>
</evidence>
<name>A0A9P6CPM9_9AGAR</name>
<evidence type="ECO:0000313" key="2">
    <source>
        <dbReference type="EMBL" id="KAF9468159.1"/>
    </source>
</evidence>
<accession>A0A9P6CPM9</accession>
<dbReference type="SUPFAM" id="SSF52047">
    <property type="entry name" value="RNI-like"/>
    <property type="match status" value="1"/>
</dbReference>
<dbReference type="OrthoDB" id="3203373at2759"/>
<dbReference type="Proteomes" id="UP000807353">
    <property type="component" value="Unassembled WGS sequence"/>
</dbReference>
<keyword evidence="3" id="KW-1185">Reference proteome</keyword>
<dbReference type="AlphaFoldDB" id="A0A9P6CPM9"/>